<organism evidence="1 2">
    <name type="scientific">Saccharothrix saharensis</name>
    <dbReference type="NCBI Taxonomy" id="571190"/>
    <lineage>
        <taxon>Bacteria</taxon>
        <taxon>Bacillati</taxon>
        <taxon>Actinomycetota</taxon>
        <taxon>Actinomycetes</taxon>
        <taxon>Pseudonocardiales</taxon>
        <taxon>Pseudonocardiaceae</taxon>
        <taxon>Saccharothrix</taxon>
    </lineage>
</organism>
<dbReference type="Proteomes" id="UP000316628">
    <property type="component" value="Unassembled WGS sequence"/>
</dbReference>
<keyword evidence="2" id="KW-1185">Reference proteome</keyword>
<sequence length="196" mass="21091">MVFGIAVDRAVPFGRQCWWLAVTSPDAATAADVLGLIRRKRVTWGHGVELAYGGAVFVTPPIGPWVLVPGRGLPDAASPGFLEWVVGLSARLGHVQFFETHRFTGTSAWVLAVGGRLRRAYHFDGAGVPLFEGEVTVDEVALGVGTRPESDDDETWWDTVPGEGDVLALARRWSVDPTTIEGVATDGDGITGRLRR</sequence>
<name>A0A543J7U8_9PSEU</name>
<protein>
    <submittedName>
        <fullName evidence="1">Uncharacterized protein</fullName>
    </submittedName>
</protein>
<reference evidence="1 2" key="1">
    <citation type="submission" date="2019-06" db="EMBL/GenBank/DDBJ databases">
        <title>Sequencing the genomes of 1000 actinobacteria strains.</title>
        <authorList>
            <person name="Klenk H.-P."/>
        </authorList>
    </citation>
    <scope>NUCLEOTIDE SEQUENCE [LARGE SCALE GENOMIC DNA]</scope>
    <source>
        <strain evidence="1 2">DSM 45456</strain>
    </source>
</reference>
<evidence type="ECO:0000313" key="2">
    <source>
        <dbReference type="Proteomes" id="UP000316628"/>
    </source>
</evidence>
<dbReference type="AlphaFoldDB" id="A0A543J7U8"/>
<evidence type="ECO:0000313" key="1">
    <source>
        <dbReference type="EMBL" id="TQM78899.1"/>
    </source>
</evidence>
<dbReference type="OrthoDB" id="8859217at2"/>
<dbReference type="RefSeq" id="WP_141975805.1">
    <property type="nucleotide sequence ID" value="NZ_VFPP01000001.1"/>
</dbReference>
<dbReference type="EMBL" id="VFPP01000001">
    <property type="protein sequence ID" value="TQM78899.1"/>
    <property type="molecule type" value="Genomic_DNA"/>
</dbReference>
<proteinExistence type="predicted"/>
<accession>A0A543J7U8</accession>
<comment type="caution">
    <text evidence="1">The sequence shown here is derived from an EMBL/GenBank/DDBJ whole genome shotgun (WGS) entry which is preliminary data.</text>
</comment>
<gene>
    <name evidence="1" type="ORF">FHX81_1185</name>
</gene>